<dbReference type="Proteomes" id="UP000694866">
    <property type="component" value="Unplaced"/>
</dbReference>
<dbReference type="RefSeq" id="XP_011305806.1">
    <property type="nucleotide sequence ID" value="XM_011307504.1"/>
</dbReference>
<proteinExistence type="predicted"/>
<sequence length="569" mass="65056">MEITPRRSLSLNLETTNNYFGISTPAKEMWPTQSMKTLDATPSGYKMNHSLSMDDTRVTPSLQKKDNTILRSMIGIFGSLGSIVSKIPSLMTSINNPLSVTVVSNEGIISPEYILKNLTTSGGHEDPESLKLFNDMPDSPSYTTKSNIAEIIADRVGGKGFLDVNNFAKSWMEGLQNAQDSINSINESKDLDLAIQESLRHMKSQQNNLEDMISETKPQGKIPEDQSEVNSDINQNIDNIEKYVRIEENGETDNTDRFEDRNCKIMCESRPGVSSAAIVDETMDITDWEIPPKSPHLQKTRRKPSAIARSRAKTRGKYQLRKSGVSQTKHRKERTKQNLYSNIQDDLNAWDDDSEEEVNCRLPMVNDCRDTDEHHTPDYPLFMETFVIGKARTKRRGPERGKLSYRVRYLPESKEDVPVTQDLRQRLLSESSIDSEDSCFIVFEDGSTSESEDSESVSSEDCCQSDEGDLRDSSDEGDLRDSSDEDEEDTTEQKVRFNLEPTIHTMIQWNYAYRAARRGPWEEMARDRERFRVRINCIGRVLEPILTAKHRECIWHDRFFVNETIQKIE</sequence>
<dbReference type="PANTHER" id="PTHR16489">
    <property type="entry name" value="GH11727P"/>
    <property type="match status" value="1"/>
</dbReference>
<evidence type="ECO:0000313" key="3">
    <source>
        <dbReference type="Proteomes" id="UP000694866"/>
    </source>
</evidence>
<dbReference type="GO" id="GO:0019888">
    <property type="term" value="F:protein phosphatase regulator activity"/>
    <property type="evidence" value="ECO:0007669"/>
    <property type="project" value="TreeGrafter"/>
</dbReference>
<dbReference type="EMBL" id="GBYB01003025">
    <property type="protein sequence ID" value="JAG72792.1"/>
    <property type="molecule type" value="Transcribed_RNA"/>
</dbReference>
<name>A0A0C9R4Y5_9HYME</name>
<feature type="region of interest" description="Disordered" evidence="1">
    <location>
        <begin position="289"/>
        <end position="334"/>
    </location>
</feature>
<dbReference type="KEGG" id="fas:105268175"/>
<accession>A0A0C9R4Y5</accession>
<protein>
    <submittedName>
        <fullName evidence="2">PPP1R15A protein</fullName>
    </submittedName>
    <submittedName>
        <fullName evidence="4">Uncharacterized protein isoform X1</fullName>
    </submittedName>
</protein>
<dbReference type="OrthoDB" id="5976067at2759"/>
<feature type="region of interest" description="Disordered" evidence="1">
    <location>
        <begin position="445"/>
        <end position="493"/>
    </location>
</feature>
<gene>
    <name evidence="2" type="primary">PPP1R15A</name>
    <name evidence="4" type="synonym">LOC105268175</name>
    <name evidence="2" type="ORF">g.23295</name>
</gene>
<evidence type="ECO:0000256" key="1">
    <source>
        <dbReference type="SAM" id="MobiDB-lite"/>
    </source>
</evidence>
<dbReference type="InterPro" id="IPR051254">
    <property type="entry name" value="PPP1R15"/>
</dbReference>
<reference evidence="2" key="1">
    <citation type="submission" date="2015-01" db="EMBL/GenBank/DDBJ databases">
        <title>Transcriptome Assembly of Fopius arisanus.</title>
        <authorList>
            <person name="Geib S."/>
        </authorList>
    </citation>
    <scope>NUCLEOTIDE SEQUENCE</scope>
</reference>
<evidence type="ECO:0000313" key="4">
    <source>
        <dbReference type="RefSeq" id="XP_011305806.1"/>
    </source>
</evidence>
<dbReference type="GO" id="GO:0034976">
    <property type="term" value="P:response to endoplasmic reticulum stress"/>
    <property type="evidence" value="ECO:0007669"/>
    <property type="project" value="TreeGrafter"/>
</dbReference>
<feature type="compositionally biased region" description="Basic and acidic residues" evidence="1">
    <location>
        <begin position="468"/>
        <end position="482"/>
    </location>
</feature>
<reference evidence="4" key="2">
    <citation type="submission" date="2025-04" db="UniProtKB">
        <authorList>
            <consortium name="RefSeq"/>
        </authorList>
    </citation>
    <scope>IDENTIFICATION</scope>
    <source>
        <strain evidence="4">USDA-PBARC FA_bdor</strain>
        <tissue evidence="4">Whole organism</tissue>
    </source>
</reference>
<dbReference type="GO" id="GO:0005783">
    <property type="term" value="C:endoplasmic reticulum"/>
    <property type="evidence" value="ECO:0007669"/>
    <property type="project" value="TreeGrafter"/>
</dbReference>
<dbReference type="GeneID" id="105268175"/>
<accession>A0A9R1U3J2</accession>
<feature type="compositionally biased region" description="Basic residues" evidence="1">
    <location>
        <begin position="296"/>
        <end position="320"/>
    </location>
</feature>
<dbReference type="GO" id="GO:0000164">
    <property type="term" value="C:protein phosphatase type 1 complex"/>
    <property type="evidence" value="ECO:0007669"/>
    <property type="project" value="TreeGrafter"/>
</dbReference>
<dbReference type="AlphaFoldDB" id="A0A0C9R4Y5"/>
<organism evidence="2">
    <name type="scientific">Fopius arisanus</name>
    <dbReference type="NCBI Taxonomy" id="64838"/>
    <lineage>
        <taxon>Eukaryota</taxon>
        <taxon>Metazoa</taxon>
        <taxon>Ecdysozoa</taxon>
        <taxon>Arthropoda</taxon>
        <taxon>Hexapoda</taxon>
        <taxon>Insecta</taxon>
        <taxon>Pterygota</taxon>
        <taxon>Neoptera</taxon>
        <taxon>Endopterygota</taxon>
        <taxon>Hymenoptera</taxon>
        <taxon>Apocrita</taxon>
        <taxon>Ichneumonoidea</taxon>
        <taxon>Braconidae</taxon>
        <taxon>Opiinae</taxon>
        <taxon>Fopius</taxon>
    </lineage>
</organism>
<keyword evidence="3" id="KW-1185">Reference proteome</keyword>
<dbReference type="PANTHER" id="PTHR16489:SF12">
    <property type="entry name" value="GH11727P"/>
    <property type="match status" value="1"/>
</dbReference>
<evidence type="ECO:0000313" key="2">
    <source>
        <dbReference type="EMBL" id="JAG72792.1"/>
    </source>
</evidence>